<dbReference type="AlphaFoldDB" id="A0A4Y1QV68"/>
<feature type="region of interest" description="Disordered" evidence="1">
    <location>
        <begin position="1"/>
        <end position="20"/>
    </location>
</feature>
<reference evidence="2" key="1">
    <citation type="journal article" date="2019" name="Science">
        <title>Mutation of a bHLH transcription factor allowed almond domestication.</title>
        <authorList>
            <person name="Sanchez-Perez R."/>
            <person name="Pavan S."/>
            <person name="Mazzeo R."/>
            <person name="Moldovan C."/>
            <person name="Aiese Cigliano R."/>
            <person name="Del Cueto J."/>
            <person name="Ricciardi F."/>
            <person name="Lotti C."/>
            <person name="Ricciardi L."/>
            <person name="Dicenta F."/>
            <person name="Lopez-Marques R.L."/>
            <person name="Lindberg Moller B."/>
        </authorList>
    </citation>
    <scope>NUCLEOTIDE SEQUENCE</scope>
</reference>
<evidence type="ECO:0000313" key="2">
    <source>
        <dbReference type="EMBL" id="BBG95716.1"/>
    </source>
</evidence>
<protein>
    <submittedName>
        <fullName evidence="2">AGAMOUS-like 104</fullName>
    </submittedName>
</protein>
<organism evidence="2">
    <name type="scientific">Prunus dulcis</name>
    <name type="common">Almond</name>
    <name type="synonym">Amygdalus dulcis</name>
    <dbReference type="NCBI Taxonomy" id="3755"/>
    <lineage>
        <taxon>Eukaryota</taxon>
        <taxon>Viridiplantae</taxon>
        <taxon>Streptophyta</taxon>
        <taxon>Embryophyta</taxon>
        <taxon>Tracheophyta</taxon>
        <taxon>Spermatophyta</taxon>
        <taxon>Magnoliopsida</taxon>
        <taxon>eudicotyledons</taxon>
        <taxon>Gunneridae</taxon>
        <taxon>Pentapetalae</taxon>
        <taxon>rosids</taxon>
        <taxon>fabids</taxon>
        <taxon>Rosales</taxon>
        <taxon>Rosaceae</taxon>
        <taxon>Amygdaloideae</taxon>
        <taxon>Amygdaleae</taxon>
        <taxon>Prunus</taxon>
    </lineage>
</organism>
<proteinExistence type="predicted"/>
<accession>A0A4Y1QV68</accession>
<sequence>MGTSTGNWRTTATTSNGRGADKEYLLSNHLSSYDSSGMPQVLPGSFENEVAGWLSSGGHNQAQIYDASAPLDHQLRNLSSTLYDPFSQGTSSNADPSSMGECHHTMVGSNMSEIMPHEQVDIPVGSPNVQAYNEGAEYHENKVPQLNGH</sequence>
<evidence type="ECO:0000256" key="1">
    <source>
        <dbReference type="SAM" id="MobiDB-lite"/>
    </source>
</evidence>
<name>A0A4Y1QV68_PRUDU</name>
<dbReference type="EMBL" id="AP019297">
    <property type="protein sequence ID" value="BBG95716.1"/>
    <property type="molecule type" value="Genomic_DNA"/>
</dbReference>
<gene>
    <name evidence="2" type="ORF">Prudu_004339</name>
</gene>
<feature type="compositionally biased region" description="Polar residues" evidence="1">
    <location>
        <begin position="1"/>
        <end position="17"/>
    </location>
</feature>